<sequence>MAKKKSEQIGTDDAVILMFLNLVEENGIEIPITLSVSGAVISGTLINASTYYAEITESSKLPNTTISKIMYKNFSDLKEAYAKQKQEEADKEAKKNSLTFIHLKDVKYLSTGVQPPPSSSNWWRGRISSIDGFSFDSLV</sequence>
<evidence type="ECO:0000313" key="2">
    <source>
        <dbReference type="Proteomes" id="UP001165287"/>
    </source>
</evidence>
<evidence type="ECO:0008006" key="3">
    <source>
        <dbReference type="Google" id="ProtNLM"/>
    </source>
</evidence>
<protein>
    <recommendedName>
        <fullName evidence="3">Gas vesicle protein GvpU</fullName>
    </recommendedName>
</protein>
<accession>A0ABS7UZI2</accession>
<dbReference type="Proteomes" id="UP001165287">
    <property type="component" value="Unassembled WGS sequence"/>
</dbReference>
<proteinExistence type="predicted"/>
<gene>
    <name evidence="1" type="ORF">K9V48_24565</name>
</gene>
<evidence type="ECO:0000313" key="1">
    <source>
        <dbReference type="EMBL" id="MBZ5753310.1"/>
    </source>
</evidence>
<dbReference type="NCBIfam" id="NF041667">
    <property type="entry name" value="GvpU"/>
    <property type="match status" value="1"/>
</dbReference>
<keyword evidence="2" id="KW-1185">Reference proteome</keyword>
<dbReference type="InterPro" id="IPR049644">
    <property type="entry name" value="GvpU-like"/>
</dbReference>
<reference evidence="1" key="1">
    <citation type="submission" date="2024-05" db="EMBL/GenBank/DDBJ databases">
        <title>Metabacillus sp. nov., isolated from the rhizosphere soil of tomato plants.</title>
        <authorList>
            <person name="Ma R."/>
        </authorList>
    </citation>
    <scope>NUCLEOTIDE SEQUENCE</scope>
    <source>
        <strain evidence="1">DBTR6</strain>
    </source>
</reference>
<comment type="caution">
    <text evidence="1">The sequence shown here is derived from an EMBL/GenBank/DDBJ whole genome shotgun (WGS) entry which is preliminary data.</text>
</comment>
<dbReference type="EMBL" id="JAIQUM010000100">
    <property type="protein sequence ID" value="MBZ5753310.1"/>
    <property type="molecule type" value="Genomic_DNA"/>
</dbReference>
<organism evidence="1 2">
    <name type="scientific">Metabacillus rhizolycopersici</name>
    <dbReference type="NCBI Taxonomy" id="2875709"/>
    <lineage>
        <taxon>Bacteria</taxon>
        <taxon>Bacillati</taxon>
        <taxon>Bacillota</taxon>
        <taxon>Bacilli</taxon>
        <taxon>Bacillales</taxon>
        <taxon>Bacillaceae</taxon>
        <taxon>Metabacillus</taxon>
    </lineage>
</organism>
<dbReference type="RefSeq" id="WP_224141738.1">
    <property type="nucleotide sequence ID" value="NZ_JAIQUM010000100.1"/>
</dbReference>
<name>A0ABS7UZI2_9BACI</name>